<dbReference type="EMBL" id="BSTJ01000002">
    <property type="protein sequence ID" value="GLY73791.1"/>
    <property type="molecule type" value="Genomic_DNA"/>
</dbReference>
<proteinExistence type="predicted"/>
<dbReference type="SUPFAM" id="SSF140453">
    <property type="entry name" value="EsxAB dimer-like"/>
    <property type="match status" value="1"/>
</dbReference>
<dbReference type="RefSeq" id="WP_285619333.1">
    <property type="nucleotide sequence ID" value="NZ_BSTJ01000002.1"/>
</dbReference>
<comment type="caution">
    <text evidence="1">The sequence shown here is derived from an EMBL/GenBank/DDBJ whole genome shotgun (WGS) entry which is preliminary data.</text>
</comment>
<protein>
    <submittedName>
        <fullName evidence="1">Uncharacterized protein</fullName>
    </submittedName>
</protein>
<dbReference type="AlphaFoldDB" id="A0A9W6VPP0"/>
<gene>
    <name evidence="1" type="ORF">Airi01_020580</name>
</gene>
<name>A0A9W6VPP0_9ACTN</name>
<organism evidence="1 2">
    <name type="scientific">Actinoallomurus iriomotensis</name>
    <dbReference type="NCBI Taxonomy" id="478107"/>
    <lineage>
        <taxon>Bacteria</taxon>
        <taxon>Bacillati</taxon>
        <taxon>Actinomycetota</taxon>
        <taxon>Actinomycetes</taxon>
        <taxon>Streptosporangiales</taxon>
        <taxon>Thermomonosporaceae</taxon>
        <taxon>Actinoallomurus</taxon>
    </lineage>
</organism>
<dbReference type="Proteomes" id="UP001165135">
    <property type="component" value="Unassembled WGS sequence"/>
</dbReference>
<sequence>MGTIELHHQNIDEAADALTQASNTMHQSMDDCLHAVTTASADLVGDMQNAANDFYTAVQNADRAMTRDINRAADILREMHGLLRDADRNGAGGFHH</sequence>
<accession>A0A9W6VPP0</accession>
<reference evidence="1" key="1">
    <citation type="submission" date="2023-03" db="EMBL/GenBank/DDBJ databases">
        <title>Actinoallomurus iriomotensis NBRC 103681.</title>
        <authorList>
            <person name="Ichikawa N."/>
            <person name="Sato H."/>
            <person name="Tonouchi N."/>
        </authorList>
    </citation>
    <scope>NUCLEOTIDE SEQUENCE</scope>
    <source>
        <strain evidence="1">NBRC 103681</strain>
    </source>
</reference>
<evidence type="ECO:0000313" key="2">
    <source>
        <dbReference type="Proteomes" id="UP001165135"/>
    </source>
</evidence>
<dbReference type="InterPro" id="IPR036689">
    <property type="entry name" value="ESAT-6-like_sf"/>
</dbReference>
<dbReference type="Gene3D" id="1.10.287.1060">
    <property type="entry name" value="ESAT-6-like"/>
    <property type="match status" value="1"/>
</dbReference>
<evidence type="ECO:0000313" key="1">
    <source>
        <dbReference type="EMBL" id="GLY73791.1"/>
    </source>
</evidence>